<evidence type="ECO:0000256" key="1">
    <source>
        <dbReference type="SAM" id="MobiDB-lite"/>
    </source>
</evidence>
<dbReference type="EMBL" id="MH790583">
    <property type="protein sequence ID" value="QBH78423.1"/>
    <property type="molecule type" value="Genomic_DNA"/>
</dbReference>
<accession>A0A481TPR7</accession>
<evidence type="ECO:0000313" key="3">
    <source>
        <dbReference type="EMBL" id="QBH82843.1"/>
    </source>
</evidence>
<feature type="compositionally biased region" description="Low complexity" evidence="1">
    <location>
        <begin position="15"/>
        <end position="26"/>
    </location>
</feature>
<proteinExistence type="predicted"/>
<organism evidence="3">
    <name type="scientific">Human herpesvirus 2</name>
    <name type="common">HHV-2</name>
    <name type="synonym">Human herpes simplex virus 2</name>
    <dbReference type="NCBI Taxonomy" id="10310"/>
    <lineage>
        <taxon>Viruses</taxon>
        <taxon>Duplodnaviria</taxon>
        <taxon>Heunggongvirae</taxon>
        <taxon>Peploviricota</taxon>
        <taxon>Herviviricetes</taxon>
        <taxon>Herpesvirales</taxon>
        <taxon>Orthoherpesviridae</taxon>
        <taxon>Alphaherpesvirinae</taxon>
        <taxon>Simplexvirus</taxon>
        <taxon>Simplexvirus humanalpha2</taxon>
    </lineage>
</organism>
<sequence>MCGVCFPRRPSWRWRPPGPPSSARWSESGPGRWCWTTRPPRGRQR</sequence>
<protein>
    <submittedName>
        <fullName evidence="3">Uncharacterized protein</fullName>
    </submittedName>
</protein>
<organismHost>
    <name type="scientific">Homo sapiens</name>
    <name type="common">Human</name>
    <dbReference type="NCBI Taxonomy" id="9606"/>
</organismHost>
<name>A0A481TPR7_HHV2</name>
<feature type="region of interest" description="Disordered" evidence="1">
    <location>
        <begin position="15"/>
        <end position="45"/>
    </location>
</feature>
<dbReference type="EMBL" id="MH790634">
    <property type="protein sequence ID" value="QBH82843.1"/>
    <property type="molecule type" value="Genomic_DNA"/>
</dbReference>
<reference evidence="3" key="1">
    <citation type="submission" date="2018-08" db="EMBL/GenBank/DDBJ databases">
        <title>HSV2 whole genome sequences from clinical isolates.</title>
        <authorList>
            <person name="Roychoudhury P."/>
            <person name="Greninger A.L."/>
            <person name="Jerome K.R."/>
            <person name="Johnston C."/>
            <person name="Wald A."/>
            <person name="Xie H."/>
        </authorList>
    </citation>
    <scope>NUCLEOTIDE SEQUENCE</scope>
    <source>
        <strain evidence="3">2000-9815</strain>
        <strain evidence="2">2003-24998</strain>
    </source>
</reference>
<evidence type="ECO:0000313" key="2">
    <source>
        <dbReference type="EMBL" id="QBH78423.1"/>
    </source>
</evidence>